<dbReference type="HAMAP" id="MF_00008">
    <property type="entry name" value="Thymidy_synth_bact"/>
    <property type="match status" value="1"/>
</dbReference>
<evidence type="ECO:0000259" key="4">
    <source>
        <dbReference type="Pfam" id="PF00303"/>
    </source>
</evidence>
<dbReference type="Pfam" id="PF00303">
    <property type="entry name" value="Thymidylat_synt"/>
    <property type="match status" value="1"/>
</dbReference>
<dbReference type="CDD" id="cd00351">
    <property type="entry name" value="TS_Pyrimidine_HMase"/>
    <property type="match status" value="1"/>
</dbReference>
<feature type="domain" description="Thymidylate synthase/dCMP hydroxymethylase" evidence="4">
    <location>
        <begin position="2"/>
        <end position="283"/>
    </location>
</feature>
<dbReference type="InterPro" id="IPR000398">
    <property type="entry name" value="Thymidylate_synthase"/>
</dbReference>
<evidence type="ECO:0000256" key="1">
    <source>
        <dbReference type="ARBA" id="ARBA00011947"/>
    </source>
</evidence>
<dbReference type="InterPro" id="IPR023451">
    <property type="entry name" value="Thymidate_synth/dCMP_Mease_dom"/>
</dbReference>
<dbReference type="EC" id="2.1.1.45" evidence="1"/>
<keyword evidence="3" id="KW-0808">Transferase</keyword>
<organism evidence="5">
    <name type="scientific">marine sediment metagenome</name>
    <dbReference type="NCBI Taxonomy" id="412755"/>
    <lineage>
        <taxon>unclassified sequences</taxon>
        <taxon>metagenomes</taxon>
        <taxon>ecological metagenomes</taxon>
    </lineage>
</organism>
<evidence type="ECO:0000256" key="3">
    <source>
        <dbReference type="ARBA" id="ARBA00022679"/>
    </source>
</evidence>
<accession>A0A0F9Q925</accession>
<proteinExistence type="inferred from homology"/>
<gene>
    <name evidence="5" type="ORF">LCGC14_0747810</name>
</gene>
<dbReference type="GO" id="GO:0006231">
    <property type="term" value="P:dTMP biosynthetic process"/>
    <property type="evidence" value="ECO:0007669"/>
    <property type="project" value="InterPro"/>
</dbReference>
<dbReference type="Gene3D" id="3.30.572.10">
    <property type="entry name" value="Thymidylate synthase/dCMP hydroxymethylase domain"/>
    <property type="match status" value="1"/>
</dbReference>
<dbReference type="AlphaFoldDB" id="A0A0F9Q925"/>
<dbReference type="InterPro" id="IPR045097">
    <property type="entry name" value="Thymidate_synth/dCMP_Mease"/>
</dbReference>
<dbReference type="PRINTS" id="PR00108">
    <property type="entry name" value="THYMDSNTHASE"/>
</dbReference>
<dbReference type="GO" id="GO:0032259">
    <property type="term" value="P:methylation"/>
    <property type="evidence" value="ECO:0007669"/>
    <property type="project" value="UniProtKB-KW"/>
</dbReference>
<reference evidence="5" key="1">
    <citation type="journal article" date="2015" name="Nature">
        <title>Complex archaea that bridge the gap between prokaryotes and eukaryotes.</title>
        <authorList>
            <person name="Spang A."/>
            <person name="Saw J.H."/>
            <person name="Jorgensen S.L."/>
            <person name="Zaremba-Niedzwiedzka K."/>
            <person name="Martijn J."/>
            <person name="Lind A.E."/>
            <person name="van Eijk R."/>
            <person name="Schleper C."/>
            <person name="Guy L."/>
            <person name="Ettema T.J."/>
        </authorList>
    </citation>
    <scope>NUCLEOTIDE SEQUENCE</scope>
</reference>
<dbReference type="NCBIfam" id="TIGR03284">
    <property type="entry name" value="thym_sym"/>
    <property type="match status" value="1"/>
</dbReference>
<dbReference type="InterPro" id="IPR036926">
    <property type="entry name" value="Thymidate_synth/dCMP_Mease_sf"/>
</dbReference>
<dbReference type="EMBL" id="LAZR01001789">
    <property type="protein sequence ID" value="KKN38999.1"/>
    <property type="molecule type" value="Genomic_DNA"/>
</dbReference>
<comment type="caution">
    <text evidence="5">The sequence shown here is derived from an EMBL/GenBank/DDBJ whole genome shotgun (WGS) entry which is preliminary data.</text>
</comment>
<dbReference type="GO" id="GO:0004799">
    <property type="term" value="F:thymidylate synthase activity"/>
    <property type="evidence" value="ECO:0007669"/>
    <property type="project" value="UniProtKB-EC"/>
</dbReference>
<dbReference type="PANTHER" id="PTHR11548:SF1">
    <property type="entry name" value="THYMIDYLATE SYNTHASE 1"/>
    <property type="match status" value="1"/>
</dbReference>
<sequence length="284" mass="32235">MKQYQRMLQKIIDEGERHDDRTGIGTLRIFGHMERYDLSDHRLPILTTRKMSLKVIATELEWFMKGLTEVKWLEDRDVKVWSNEKWQDGNGGIGPIYGWQWRHFGAQYTSCHRDYGGQGIDQLGELVDALGSNPGSRRHIVTTWDPSKLDQAGLPPCLPIFQCSVDTEGRLHMALYQRSCDSFVGCPHDVAQYSLLTMILAWLCDLKPGSLTHFIGDLHLYASHVDAANNLLKREPFPRPTLEAQLGFGLLFSQGRKGIDHFEAGMVSLKNYKAHGPIKVEVAS</sequence>
<protein>
    <recommendedName>
        <fullName evidence="1">thymidylate synthase</fullName>
        <ecNumber evidence="1">2.1.1.45</ecNumber>
    </recommendedName>
</protein>
<dbReference type="GO" id="GO:0005829">
    <property type="term" value="C:cytosol"/>
    <property type="evidence" value="ECO:0007669"/>
    <property type="project" value="TreeGrafter"/>
</dbReference>
<evidence type="ECO:0000256" key="2">
    <source>
        <dbReference type="ARBA" id="ARBA00022603"/>
    </source>
</evidence>
<keyword evidence="2" id="KW-0489">Methyltransferase</keyword>
<dbReference type="SUPFAM" id="SSF55831">
    <property type="entry name" value="Thymidylate synthase/dCMP hydroxymethylase"/>
    <property type="match status" value="1"/>
</dbReference>
<evidence type="ECO:0000313" key="5">
    <source>
        <dbReference type="EMBL" id="KKN38999.1"/>
    </source>
</evidence>
<name>A0A0F9Q925_9ZZZZ</name>
<dbReference type="PANTHER" id="PTHR11548">
    <property type="entry name" value="THYMIDYLATE SYNTHASE 1"/>
    <property type="match status" value="1"/>
</dbReference>